<protein>
    <submittedName>
        <fullName evidence="1">Uncharacterized protein</fullName>
    </submittedName>
</protein>
<evidence type="ECO:0000313" key="1">
    <source>
        <dbReference type="EMBL" id="DAG94413.1"/>
    </source>
</evidence>
<dbReference type="EMBL" id="BK035340">
    <property type="protein sequence ID" value="DAG94413.1"/>
    <property type="molecule type" value="Genomic_DNA"/>
</dbReference>
<sequence>MTLVYYGVPTLSILRSIVWMLAQELRSIQHGYLCKMYTAEYLGKWYNMSNTL</sequence>
<name>A0A8S5VPI6_9CAUD</name>
<proteinExistence type="predicted"/>
<accession>A0A8S5VPI6</accession>
<reference evidence="1" key="1">
    <citation type="journal article" date="2021" name="Proc. Natl. Acad. Sci. U.S.A.">
        <title>A Catalog of Tens of Thousands of Viruses from Human Metagenomes Reveals Hidden Associations with Chronic Diseases.</title>
        <authorList>
            <person name="Tisza M.J."/>
            <person name="Buck C.B."/>
        </authorList>
    </citation>
    <scope>NUCLEOTIDE SEQUENCE</scope>
    <source>
        <strain evidence="1">CtRTx18</strain>
    </source>
</reference>
<organism evidence="1">
    <name type="scientific">Ackermannviridae sp</name>
    <dbReference type="NCBI Taxonomy" id="2831612"/>
    <lineage>
        <taxon>Viruses</taxon>
        <taxon>Duplodnaviria</taxon>
        <taxon>Heunggongvirae</taxon>
        <taxon>Uroviricota</taxon>
        <taxon>Caudoviricetes</taxon>
        <taxon>Pantevenvirales</taxon>
        <taxon>Ackermannviridae</taxon>
    </lineage>
</organism>